<dbReference type="GO" id="GO:0005829">
    <property type="term" value="C:cytosol"/>
    <property type="evidence" value="ECO:0007669"/>
    <property type="project" value="TreeGrafter"/>
</dbReference>
<evidence type="ECO:0000256" key="1">
    <source>
        <dbReference type="ARBA" id="ARBA00004904"/>
    </source>
</evidence>
<evidence type="ECO:0000256" key="10">
    <source>
        <dbReference type="ARBA" id="ARBA00023239"/>
    </source>
</evidence>
<sequence>MAPVAVSPTLPAAMSTPPLKQHARTTLQETLDTPPSPPSPKNTARPQRVDNAPARAEFAFDDMEDALAAFGRGEFLVVMDDEGRENEGDLIIAGSEVSTEKMAWMIRHTSGYICISLPSERLEELEIPMMVNQNEDPHRTAYTVTVDYKHGTTTGISAHDRALTARALASSHTKPSSLSRPGHMVPLRARPGGVLTRPGHTESGVDLCGLTGLPRAGVLCELVNEDEQGTMMRRDDCRAFADRWGIKMISVEMIQQYRRQLESKANGVH</sequence>
<evidence type="ECO:0000256" key="6">
    <source>
        <dbReference type="ARBA" id="ARBA00022723"/>
    </source>
</evidence>
<dbReference type="Pfam" id="PF00926">
    <property type="entry name" value="DHBP_synthase"/>
    <property type="match status" value="1"/>
</dbReference>
<comment type="function">
    <text evidence="12">Catalyzes the conversion of D-ribulose 5-phosphate to formate and 3,4-dihydroxy-2-butanone 4-phosphate.</text>
</comment>
<evidence type="ECO:0000313" key="15">
    <source>
        <dbReference type="Proteomes" id="UP000703269"/>
    </source>
</evidence>
<dbReference type="NCBIfam" id="TIGR00506">
    <property type="entry name" value="ribB"/>
    <property type="match status" value="1"/>
</dbReference>
<dbReference type="GO" id="GO:0005758">
    <property type="term" value="C:mitochondrial intermembrane space"/>
    <property type="evidence" value="ECO:0007669"/>
    <property type="project" value="TreeGrafter"/>
</dbReference>
<evidence type="ECO:0000256" key="7">
    <source>
        <dbReference type="ARBA" id="ARBA00022842"/>
    </source>
</evidence>
<dbReference type="EMBL" id="BPQB01000031">
    <property type="protein sequence ID" value="GJE93285.1"/>
    <property type="molecule type" value="Genomic_DNA"/>
</dbReference>
<keyword evidence="15" id="KW-1185">Reference proteome</keyword>
<dbReference type="AlphaFoldDB" id="A0A9P3GGH9"/>
<comment type="subunit">
    <text evidence="2 12">Homodimer.</text>
</comment>
<dbReference type="GO" id="GO:0009231">
    <property type="term" value="P:riboflavin biosynthetic process"/>
    <property type="evidence" value="ECO:0007669"/>
    <property type="project" value="UniProtKB-KW"/>
</dbReference>
<proteinExistence type="inferred from homology"/>
<dbReference type="GO" id="GO:0046872">
    <property type="term" value="F:metal ion binding"/>
    <property type="evidence" value="ECO:0007669"/>
    <property type="project" value="UniProtKB-KW"/>
</dbReference>
<reference evidence="14 15" key="1">
    <citation type="submission" date="2021-08" db="EMBL/GenBank/DDBJ databases">
        <title>Draft Genome Sequence of Phanerochaete sordida strain YK-624.</title>
        <authorList>
            <person name="Mori T."/>
            <person name="Dohra H."/>
            <person name="Suzuki T."/>
            <person name="Kawagishi H."/>
            <person name="Hirai H."/>
        </authorList>
    </citation>
    <scope>NUCLEOTIDE SEQUENCE [LARGE SCALE GENOMIC DNA]</scope>
    <source>
        <strain evidence="14 15">YK-624</strain>
    </source>
</reference>
<evidence type="ECO:0000256" key="5">
    <source>
        <dbReference type="ARBA" id="ARBA00022619"/>
    </source>
</evidence>
<evidence type="ECO:0000256" key="13">
    <source>
        <dbReference type="SAM" id="MobiDB-lite"/>
    </source>
</evidence>
<comment type="catalytic activity">
    <reaction evidence="12">
        <text>D-ribulose 5-phosphate = (2S)-2-hydroxy-3-oxobutyl phosphate + formate + H(+)</text>
        <dbReference type="Rhea" id="RHEA:18457"/>
        <dbReference type="ChEBI" id="CHEBI:15378"/>
        <dbReference type="ChEBI" id="CHEBI:15740"/>
        <dbReference type="ChEBI" id="CHEBI:58121"/>
        <dbReference type="ChEBI" id="CHEBI:58830"/>
        <dbReference type="EC" id="4.1.99.12"/>
    </reaction>
</comment>
<accession>A0A9P3GGH9</accession>
<dbReference type="SUPFAM" id="SSF55821">
    <property type="entry name" value="YrdC/RibB"/>
    <property type="match status" value="1"/>
</dbReference>
<keyword evidence="9 12" id="KW-0464">Manganese</keyword>
<dbReference type="InterPro" id="IPR000422">
    <property type="entry name" value="DHBP_synthase_RibB"/>
</dbReference>
<name>A0A9P3GGH9_9APHY</name>
<dbReference type="PANTHER" id="PTHR21327:SF18">
    <property type="entry name" value="3,4-DIHYDROXY-2-BUTANONE 4-PHOSPHATE SYNTHASE"/>
    <property type="match status" value="1"/>
</dbReference>
<dbReference type="FunFam" id="3.90.870.10:FF:000002">
    <property type="entry name" value="3,4-dihydroxy-2-butanone 4-phosphate synthase"/>
    <property type="match status" value="1"/>
</dbReference>
<keyword evidence="6 12" id="KW-0479">Metal-binding</keyword>
<evidence type="ECO:0000256" key="4">
    <source>
        <dbReference type="ARBA" id="ARBA00018836"/>
    </source>
</evidence>
<gene>
    <name evidence="14" type="ORF">PsYK624_094440</name>
</gene>
<feature type="region of interest" description="Disordered" evidence="13">
    <location>
        <begin position="1"/>
        <end position="50"/>
    </location>
</feature>
<protein>
    <recommendedName>
        <fullName evidence="4 12">3,4-dihydroxy-2-butanone 4-phosphate synthase</fullName>
        <shortName evidence="12">DHBP synthase</shortName>
        <ecNumber evidence="3 12">4.1.99.12</ecNumber>
    </recommendedName>
</protein>
<dbReference type="Proteomes" id="UP000703269">
    <property type="component" value="Unassembled WGS sequence"/>
</dbReference>
<dbReference type="PANTHER" id="PTHR21327">
    <property type="entry name" value="GTP CYCLOHYDROLASE II-RELATED"/>
    <property type="match status" value="1"/>
</dbReference>
<feature type="compositionally biased region" description="Polar residues" evidence="13">
    <location>
        <begin position="24"/>
        <end position="33"/>
    </location>
</feature>
<keyword evidence="8" id="KW-0318">Glutathionylation</keyword>
<dbReference type="Gene3D" id="3.90.870.10">
    <property type="entry name" value="DHBP synthase"/>
    <property type="match status" value="1"/>
</dbReference>
<keyword evidence="5 12" id="KW-0686">Riboflavin biosynthesis</keyword>
<comment type="caution">
    <text evidence="14">The sequence shown here is derived from an EMBL/GenBank/DDBJ whole genome shotgun (WGS) entry which is preliminary data.</text>
</comment>
<evidence type="ECO:0000256" key="9">
    <source>
        <dbReference type="ARBA" id="ARBA00023211"/>
    </source>
</evidence>
<comment type="cofactor">
    <cofactor evidence="12">
        <name>Mg(2+)</name>
        <dbReference type="ChEBI" id="CHEBI:18420"/>
    </cofactor>
    <cofactor evidence="12">
        <name>Mn(2+)</name>
        <dbReference type="ChEBI" id="CHEBI:29035"/>
    </cofactor>
    <text evidence="12">Binds 2 divalent metal cations per subunit. Magnesium or manganese.</text>
</comment>
<dbReference type="InterPro" id="IPR017945">
    <property type="entry name" value="DHBP_synth_RibB-like_a/b_dom"/>
</dbReference>
<dbReference type="EC" id="4.1.99.12" evidence="3 12"/>
<dbReference type="OrthoDB" id="60371at2759"/>
<organism evidence="14 15">
    <name type="scientific">Phanerochaete sordida</name>
    <dbReference type="NCBI Taxonomy" id="48140"/>
    <lineage>
        <taxon>Eukaryota</taxon>
        <taxon>Fungi</taxon>
        <taxon>Dikarya</taxon>
        <taxon>Basidiomycota</taxon>
        <taxon>Agaricomycotina</taxon>
        <taxon>Agaricomycetes</taxon>
        <taxon>Polyporales</taxon>
        <taxon>Phanerochaetaceae</taxon>
        <taxon>Phanerochaete</taxon>
    </lineage>
</organism>
<keyword evidence="7 12" id="KW-0460">Magnesium</keyword>
<evidence type="ECO:0000256" key="2">
    <source>
        <dbReference type="ARBA" id="ARBA00011738"/>
    </source>
</evidence>
<evidence type="ECO:0000256" key="3">
    <source>
        <dbReference type="ARBA" id="ARBA00012153"/>
    </source>
</evidence>
<evidence type="ECO:0000256" key="8">
    <source>
        <dbReference type="ARBA" id="ARBA00023206"/>
    </source>
</evidence>
<evidence type="ECO:0000313" key="14">
    <source>
        <dbReference type="EMBL" id="GJE93285.1"/>
    </source>
</evidence>
<keyword evidence="10 12" id="KW-0456">Lyase</keyword>
<evidence type="ECO:0000256" key="11">
    <source>
        <dbReference type="ARBA" id="ARBA00060730"/>
    </source>
</evidence>
<comment type="pathway">
    <text evidence="1 12">Cofactor biosynthesis; riboflavin biosynthesis; 2-hydroxy-3-oxobutyl phosphate from D-ribulose 5-phosphate: step 1/1.</text>
</comment>
<evidence type="ECO:0000256" key="12">
    <source>
        <dbReference type="RuleBase" id="RU003843"/>
    </source>
</evidence>
<comment type="similarity">
    <text evidence="11 12">Belongs to the DHBP synthase family.</text>
</comment>
<dbReference type="GO" id="GO:0008686">
    <property type="term" value="F:3,4-dihydroxy-2-butanone-4-phosphate synthase activity"/>
    <property type="evidence" value="ECO:0007669"/>
    <property type="project" value="UniProtKB-EC"/>
</dbReference>